<gene>
    <name evidence="1" type="ORF">LMTR13_25420</name>
</gene>
<evidence type="ECO:0000313" key="1">
    <source>
        <dbReference type="EMBL" id="ANW02998.1"/>
    </source>
</evidence>
<protein>
    <submittedName>
        <fullName evidence="1">Uncharacterized protein</fullName>
    </submittedName>
</protein>
<reference evidence="1 2" key="1">
    <citation type="submission" date="2016-07" db="EMBL/GenBank/DDBJ databases">
        <title>Complete genome sequence of Bradyrhizobium icense LMTR 13T, a potential inoculant strain isolated from lima bean (Phaseolus lunatus) in Peru.</title>
        <authorList>
            <person name="Ormeno-Orrillo E."/>
            <person name="Duran D."/>
            <person name="Rogel M.A."/>
            <person name="Rey L."/>
            <person name="Imperial J."/>
            <person name="Ruiz-Argueso T."/>
            <person name="Martinez-Romero E."/>
        </authorList>
    </citation>
    <scope>NUCLEOTIDE SEQUENCE [LARGE SCALE GENOMIC DNA]</scope>
    <source>
        <strain evidence="1 2">LMTR 13</strain>
    </source>
</reference>
<name>A0A1B1UJN5_9BRAD</name>
<accession>A0A1B1UJN5</accession>
<sequence length="103" mass="11542">MDVSKAKLGVCIESGRRLASFNSDISCALTNARNVRRYAEAMGILEKTTDRIDSSVIARFAHKNLAPTPLPSQAQQRPKALVTRLRRVTRRPYGSKAAPRWFE</sequence>
<proteinExistence type="predicted"/>
<dbReference type="Proteomes" id="UP000092839">
    <property type="component" value="Chromosome"/>
</dbReference>
<evidence type="ECO:0000313" key="2">
    <source>
        <dbReference type="Proteomes" id="UP000092839"/>
    </source>
</evidence>
<dbReference type="AlphaFoldDB" id="A0A1B1UJN5"/>
<keyword evidence="2" id="KW-1185">Reference proteome</keyword>
<dbReference type="KEGG" id="bic:LMTR13_25420"/>
<organism evidence="1 2">
    <name type="scientific">Bradyrhizobium icense</name>
    <dbReference type="NCBI Taxonomy" id="1274631"/>
    <lineage>
        <taxon>Bacteria</taxon>
        <taxon>Pseudomonadati</taxon>
        <taxon>Pseudomonadota</taxon>
        <taxon>Alphaproteobacteria</taxon>
        <taxon>Hyphomicrobiales</taxon>
        <taxon>Nitrobacteraceae</taxon>
        <taxon>Bradyrhizobium</taxon>
    </lineage>
</organism>
<dbReference type="EMBL" id="CP016428">
    <property type="protein sequence ID" value="ANW02998.1"/>
    <property type="molecule type" value="Genomic_DNA"/>
</dbReference>